<dbReference type="OrthoDB" id="8287616at2"/>
<dbReference type="Pfam" id="PF13407">
    <property type="entry name" value="Peripla_BP_4"/>
    <property type="match status" value="1"/>
</dbReference>
<dbReference type="GO" id="GO:0030246">
    <property type="term" value="F:carbohydrate binding"/>
    <property type="evidence" value="ECO:0007669"/>
    <property type="project" value="UniProtKB-ARBA"/>
</dbReference>
<evidence type="ECO:0000259" key="5">
    <source>
        <dbReference type="Pfam" id="PF13407"/>
    </source>
</evidence>
<feature type="chain" id="PRO_5039053337" description="Periplasmic binding protein domain-containing protein" evidence="4">
    <location>
        <begin position="26"/>
        <end position="375"/>
    </location>
</feature>
<feature type="domain" description="Periplasmic binding protein" evidence="5">
    <location>
        <begin position="86"/>
        <end position="330"/>
    </location>
</feature>
<dbReference type="GO" id="GO:0030313">
    <property type="term" value="C:cell envelope"/>
    <property type="evidence" value="ECO:0007669"/>
    <property type="project" value="UniProtKB-SubCell"/>
</dbReference>
<dbReference type="STRING" id="1108045.GORHZ_126_00400"/>
<dbReference type="PANTHER" id="PTHR46847">
    <property type="entry name" value="D-ALLOSE-BINDING PERIPLASMIC PROTEIN-RELATED"/>
    <property type="match status" value="1"/>
</dbReference>
<accession>K6WXQ0</accession>
<gene>
    <name evidence="6" type="ORF">GORHZ_126_00400</name>
</gene>
<comment type="caution">
    <text evidence="6">The sequence shown here is derived from an EMBL/GenBank/DDBJ whole genome shotgun (WGS) entry which is preliminary data.</text>
</comment>
<dbReference type="AlphaFoldDB" id="K6WXQ0"/>
<evidence type="ECO:0000256" key="2">
    <source>
        <dbReference type="ARBA" id="ARBA00007639"/>
    </source>
</evidence>
<sequence length="375" mass="39640">MNKKTRAIAAIAIPIAIALFGTACGGADSANTASDADIQAGITTAQAVLADGSKNVTEVNAPSTSPAIEKNKFVVTIPCSYAAEGCKRSVDGFADAAKQVGWRTQNIDPAGDPEKMRQAIQTATRLHADGILLAATPPSSVRTAVDQAKAAGIKVINSLEPPNDLFDANATTDHLAAGRVSAAYTTVASNGRAKIIAVNDPEFQSVSDWYKGFTDGLKEFCPGCQVVKEIEFQIANLQTQLPTQFQAALQANPDADFVWSAYDPVAAAIAPVIERSPSAGKITIVSNNGDSFALSDIKAGDKPLSATVAYPIEWQSYVALDQMNRLFAGQPVENTVNVPIKLMTKDDITTIPWNGDVDWKSAYLDLWHVNGASSQ</sequence>
<evidence type="ECO:0000313" key="6">
    <source>
        <dbReference type="EMBL" id="GAB91299.1"/>
    </source>
</evidence>
<evidence type="ECO:0000256" key="1">
    <source>
        <dbReference type="ARBA" id="ARBA00004196"/>
    </source>
</evidence>
<dbReference type="Gene3D" id="3.40.50.2300">
    <property type="match status" value="2"/>
</dbReference>
<dbReference type="CDD" id="cd01536">
    <property type="entry name" value="PBP1_ABC_sugar_binding-like"/>
    <property type="match status" value="1"/>
</dbReference>
<dbReference type="PROSITE" id="PS51257">
    <property type="entry name" value="PROKAR_LIPOPROTEIN"/>
    <property type="match status" value="1"/>
</dbReference>
<dbReference type="RefSeq" id="WP_006334640.1">
    <property type="nucleotide sequence ID" value="NZ_BAHC01000126.1"/>
</dbReference>
<comment type="subcellular location">
    <subcellularLocation>
        <location evidence="1">Cell envelope</location>
    </subcellularLocation>
</comment>
<dbReference type="eggNOG" id="COG1879">
    <property type="taxonomic scope" value="Bacteria"/>
</dbReference>
<name>K6WXQ0_9ACTN</name>
<dbReference type="InterPro" id="IPR028082">
    <property type="entry name" value="Peripla_BP_I"/>
</dbReference>
<evidence type="ECO:0000256" key="3">
    <source>
        <dbReference type="ARBA" id="ARBA00022729"/>
    </source>
</evidence>
<keyword evidence="7" id="KW-1185">Reference proteome</keyword>
<evidence type="ECO:0000256" key="4">
    <source>
        <dbReference type="SAM" id="SignalP"/>
    </source>
</evidence>
<feature type="signal peptide" evidence="4">
    <location>
        <begin position="1"/>
        <end position="25"/>
    </location>
</feature>
<keyword evidence="3 4" id="KW-0732">Signal</keyword>
<dbReference type="PANTHER" id="PTHR46847:SF1">
    <property type="entry name" value="D-ALLOSE-BINDING PERIPLASMIC PROTEIN-RELATED"/>
    <property type="match status" value="1"/>
</dbReference>
<dbReference type="Proteomes" id="UP000008363">
    <property type="component" value="Unassembled WGS sequence"/>
</dbReference>
<dbReference type="InterPro" id="IPR025997">
    <property type="entry name" value="SBP_2_dom"/>
</dbReference>
<evidence type="ECO:0000313" key="7">
    <source>
        <dbReference type="Proteomes" id="UP000008363"/>
    </source>
</evidence>
<comment type="similarity">
    <text evidence="2">Belongs to the bacterial solute-binding protein 2 family.</text>
</comment>
<dbReference type="SUPFAM" id="SSF53822">
    <property type="entry name" value="Periplasmic binding protein-like I"/>
    <property type="match status" value="1"/>
</dbReference>
<organism evidence="6 7">
    <name type="scientific">Gordonia rhizosphera NBRC 16068</name>
    <dbReference type="NCBI Taxonomy" id="1108045"/>
    <lineage>
        <taxon>Bacteria</taxon>
        <taxon>Bacillati</taxon>
        <taxon>Actinomycetota</taxon>
        <taxon>Actinomycetes</taxon>
        <taxon>Mycobacteriales</taxon>
        <taxon>Gordoniaceae</taxon>
        <taxon>Gordonia</taxon>
    </lineage>
</organism>
<proteinExistence type="inferred from homology"/>
<protein>
    <recommendedName>
        <fullName evidence="5">Periplasmic binding protein domain-containing protein</fullName>
    </recommendedName>
</protein>
<dbReference type="EMBL" id="BAHC01000126">
    <property type="protein sequence ID" value="GAB91299.1"/>
    <property type="molecule type" value="Genomic_DNA"/>
</dbReference>
<reference evidence="6 7" key="1">
    <citation type="submission" date="2012-08" db="EMBL/GenBank/DDBJ databases">
        <title>Whole genome shotgun sequence of Gordonia rhizosphera NBRC 16068.</title>
        <authorList>
            <person name="Takarada H."/>
            <person name="Isaki S."/>
            <person name="Hosoyama A."/>
            <person name="Tsuchikane K."/>
            <person name="Katsumata H."/>
            <person name="Baba S."/>
            <person name="Ohji S."/>
            <person name="Yamazaki S."/>
            <person name="Fujita N."/>
        </authorList>
    </citation>
    <scope>NUCLEOTIDE SEQUENCE [LARGE SCALE GENOMIC DNA]</scope>
    <source>
        <strain evidence="6 7">NBRC 16068</strain>
    </source>
</reference>